<evidence type="ECO:0000313" key="11">
    <source>
        <dbReference type="Proteomes" id="UP000632222"/>
    </source>
</evidence>
<keyword evidence="6 8" id="KW-1133">Transmembrane helix</keyword>
<dbReference type="PANTHER" id="PTHR43271">
    <property type="entry name" value="BLL2771 PROTEIN"/>
    <property type="match status" value="1"/>
</dbReference>
<evidence type="ECO:0000256" key="1">
    <source>
        <dbReference type="ARBA" id="ARBA00004651"/>
    </source>
</evidence>
<dbReference type="InterPro" id="IPR005829">
    <property type="entry name" value="Sugar_transporter_CS"/>
</dbReference>
<dbReference type="PROSITE" id="PS00216">
    <property type="entry name" value="SUGAR_TRANSPORT_1"/>
    <property type="match status" value="1"/>
</dbReference>
<proteinExistence type="inferred from homology"/>
<feature type="transmembrane region" description="Helical" evidence="8">
    <location>
        <begin position="87"/>
        <end position="106"/>
    </location>
</feature>
<organism evidence="10 11">
    <name type="scientific">Deinococcus roseus</name>
    <dbReference type="NCBI Taxonomy" id="392414"/>
    <lineage>
        <taxon>Bacteria</taxon>
        <taxon>Thermotogati</taxon>
        <taxon>Deinococcota</taxon>
        <taxon>Deinococci</taxon>
        <taxon>Deinococcales</taxon>
        <taxon>Deinococcaceae</taxon>
        <taxon>Deinococcus</taxon>
    </lineage>
</organism>
<keyword evidence="5 8" id="KW-0812">Transmembrane</keyword>
<feature type="transmembrane region" description="Helical" evidence="8">
    <location>
        <begin position="20"/>
        <end position="39"/>
    </location>
</feature>
<dbReference type="Gene3D" id="1.20.1250.20">
    <property type="entry name" value="MFS general substrate transporter like domains"/>
    <property type="match status" value="1"/>
</dbReference>
<evidence type="ECO:0000313" key="10">
    <source>
        <dbReference type="EMBL" id="GGJ58134.1"/>
    </source>
</evidence>
<feature type="transmembrane region" description="Helical" evidence="8">
    <location>
        <begin position="348"/>
        <end position="368"/>
    </location>
</feature>
<evidence type="ECO:0000256" key="6">
    <source>
        <dbReference type="ARBA" id="ARBA00022989"/>
    </source>
</evidence>
<feature type="transmembrane region" description="Helical" evidence="8">
    <location>
        <begin position="258"/>
        <end position="277"/>
    </location>
</feature>
<evidence type="ECO:0000256" key="8">
    <source>
        <dbReference type="SAM" id="Phobius"/>
    </source>
</evidence>
<feature type="transmembrane region" description="Helical" evidence="8">
    <location>
        <begin position="175"/>
        <end position="195"/>
    </location>
</feature>
<evidence type="ECO:0000256" key="5">
    <source>
        <dbReference type="ARBA" id="ARBA00022692"/>
    </source>
</evidence>
<keyword evidence="4" id="KW-1003">Cell membrane</keyword>
<feature type="transmembrane region" description="Helical" evidence="8">
    <location>
        <begin position="289"/>
        <end position="306"/>
    </location>
</feature>
<evidence type="ECO:0000256" key="3">
    <source>
        <dbReference type="ARBA" id="ARBA00022448"/>
    </source>
</evidence>
<dbReference type="InterPro" id="IPR011701">
    <property type="entry name" value="MFS"/>
</dbReference>
<feature type="transmembrane region" description="Helical" evidence="8">
    <location>
        <begin position="112"/>
        <end position="133"/>
    </location>
</feature>
<name>A0ABQ2DHS9_9DEIO</name>
<feature type="transmembrane region" description="Helical" evidence="8">
    <location>
        <begin position="223"/>
        <end position="246"/>
    </location>
</feature>
<reference evidence="11" key="1">
    <citation type="journal article" date="2019" name="Int. J. Syst. Evol. Microbiol.">
        <title>The Global Catalogue of Microorganisms (GCM) 10K type strain sequencing project: providing services to taxonomists for standard genome sequencing and annotation.</title>
        <authorList>
            <consortium name="The Broad Institute Genomics Platform"/>
            <consortium name="The Broad Institute Genome Sequencing Center for Infectious Disease"/>
            <person name="Wu L."/>
            <person name="Ma J."/>
        </authorList>
    </citation>
    <scope>NUCLEOTIDE SEQUENCE [LARGE SCALE GENOMIC DNA]</scope>
    <source>
        <strain evidence="11">JCM 14370</strain>
    </source>
</reference>
<dbReference type="InterPro" id="IPR020846">
    <property type="entry name" value="MFS_dom"/>
</dbReference>
<evidence type="ECO:0000256" key="4">
    <source>
        <dbReference type="ARBA" id="ARBA00022475"/>
    </source>
</evidence>
<evidence type="ECO:0000259" key="9">
    <source>
        <dbReference type="PROSITE" id="PS50850"/>
    </source>
</evidence>
<feature type="domain" description="Major facilitator superfamily (MFS) profile" evidence="9">
    <location>
        <begin position="1"/>
        <end position="397"/>
    </location>
</feature>
<dbReference type="Pfam" id="PF07690">
    <property type="entry name" value="MFS_1"/>
    <property type="match status" value="1"/>
</dbReference>
<comment type="similarity">
    <text evidence="2">Belongs to the major facilitator superfamily.</text>
</comment>
<comment type="subcellular location">
    <subcellularLocation>
        <location evidence="1">Cell membrane</location>
        <topology evidence="1">Multi-pass membrane protein</topology>
    </subcellularLocation>
</comment>
<feature type="transmembrane region" description="Helical" evidence="8">
    <location>
        <begin position="145"/>
        <end position="163"/>
    </location>
</feature>
<dbReference type="InterPro" id="IPR036259">
    <property type="entry name" value="MFS_trans_sf"/>
</dbReference>
<dbReference type="Proteomes" id="UP000632222">
    <property type="component" value="Unassembled WGS sequence"/>
</dbReference>
<dbReference type="PROSITE" id="PS50850">
    <property type="entry name" value="MFS"/>
    <property type="match status" value="1"/>
</dbReference>
<dbReference type="EMBL" id="BMOD01000042">
    <property type="protein sequence ID" value="GGJ58134.1"/>
    <property type="molecule type" value="Genomic_DNA"/>
</dbReference>
<sequence length="397" mass="42273">MTLLTRPSTSNTSHTETRLASRFILGFLGTCVFMCVYSTQSILPELSREFHASAVATGATIGATTLAMALMSPIMGLIADAVGRKRVLIATLILLAIPTLMAGFAGSLQELVFWRFLQGLIIPGITVVSMAYVSEEFPKDRISHMLAAYVSGSVLGGFLGRLVSGIVTEQASWHASFWVLGGLNLAGALLCYFLLPQSRKFIPQRKLGDALKSIKGHLSNPKLITANTVGFFTLFSLTGLFTYVNYHLSAAPYHLGPTTLGFLFTVYLIGMVITPLSGKWISKLGNSKALTLAMCASSLGMVLTLTPSLYTILLGLVLASSGVFVAQAAATSYVAANATYARSLASGLYNLCYYGGGAFSTLLVGHMFTHFGWTGAILTLMGSQVVAASVANWGWKK</sequence>
<dbReference type="CDD" id="cd17324">
    <property type="entry name" value="MFS_NepI_like"/>
    <property type="match status" value="1"/>
</dbReference>
<evidence type="ECO:0000256" key="2">
    <source>
        <dbReference type="ARBA" id="ARBA00008335"/>
    </source>
</evidence>
<dbReference type="SUPFAM" id="SSF103473">
    <property type="entry name" value="MFS general substrate transporter"/>
    <property type="match status" value="1"/>
</dbReference>
<keyword evidence="7 8" id="KW-0472">Membrane</keyword>
<keyword evidence="11" id="KW-1185">Reference proteome</keyword>
<keyword evidence="3" id="KW-0813">Transport</keyword>
<gene>
    <name evidence="10" type="ORF">GCM10008938_50270</name>
</gene>
<feature type="transmembrane region" description="Helical" evidence="8">
    <location>
        <begin position="51"/>
        <end position="75"/>
    </location>
</feature>
<evidence type="ECO:0000256" key="7">
    <source>
        <dbReference type="ARBA" id="ARBA00023136"/>
    </source>
</evidence>
<feature type="transmembrane region" description="Helical" evidence="8">
    <location>
        <begin position="312"/>
        <end position="336"/>
    </location>
</feature>
<comment type="caution">
    <text evidence="10">The sequence shown here is derived from an EMBL/GenBank/DDBJ whole genome shotgun (WGS) entry which is preliminary data.</text>
</comment>
<protein>
    <submittedName>
        <fullName evidence="10">MFS transporter</fullName>
    </submittedName>
</protein>
<feature type="transmembrane region" description="Helical" evidence="8">
    <location>
        <begin position="374"/>
        <end position="395"/>
    </location>
</feature>
<dbReference type="PANTHER" id="PTHR43271:SF2">
    <property type="entry name" value="BLL2771 PROTEIN"/>
    <property type="match status" value="1"/>
</dbReference>
<accession>A0ABQ2DHS9</accession>
<dbReference type="RefSeq" id="WP_189008938.1">
    <property type="nucleotide sequence ID" value="NZ_BMOD01000042.1"/>
</dbReference>